<dbReference type="Gene3D" id="3.30.950.10">
    <property type="entry name" value="Methyltransferase, Cobalt-precorrin-4 Transmethylase, Domain 2"/>
    <property type="match status" value="1"/>
</dbReference>
<evidence type="ECO:0000256" key="4">
    <source>
        <dbReference type="ARBA" id="ARBA00022603"/>
    </source>
</evidence>
<dbReference type="InterPro" id="IPR014777">
    <property type="entry name" value="4pyrrole_Mease_sub1"/>
</dbReference>
<dbReference type="InterPro" id="IPR003043">
    <property type="entry name" value="Uropor_MeTrfase_CS"/>
</dbReference>
<reference evidence="8 9" key="1">
    <citation type="submission" date="2019-11" db="EMBL/GenBank/DDBJ databases">
        <title>Acidiferrimicrobium australis gen. nov., sp. nov., an acidophilic and obligately heterotrophic, member of the Actinobacteria that catalyses dissimilatory oxido- reduction of iron isolated from metal-rich acidic water in Chile.</title>
        <authorList>
            <person name="Gonzalez D."/>
            <person name="Huber K."/>
            <person name="Hedrich S."/>
            <person name="Rojas-Villalobos C."/>
            <person name="Quatrini R."/>
            <person name="Dinamarca M.A."/>
            <person name="Schwarz A."/>
            <person name="Canales C."/>
            <person name="Nancucheo I."/>
        </authorList>
    </citation>
    <scope>NUCLEOTIDE SEQUENCE [LARGE SCALE GENOMIC DNA]</scope>
    <source>
        <strain evidence="8 9">USS-CCA1</strain>
    </source>
</reference>
<comment type="caution">
    <text evidence="8">The sequence shown here is derived from an EMBL/GenBank/DDBJ whole genome shotgun (WGS) entry which is preliminary data.</text>
</comment>
<dbReference type="Proteomes" id="UP000437736">
    <property type="component" value="Unassembled WGS sequence"/>
</dbReference>
<keyword evidence="5 8" id="KW-0808">Transferase</keyword>
<dbReference type="InterPro" id="IPR035996">
    <property type="entry name" value="4pyrrol_Methylase_sf"/>
</dbReference>
<accession>A0ABW9QT08</accession>
<dbReference type="GO" id="GO:0046026">
    <property type="term" value="F:precorrin-4 C11-methyltransferase activity"/>
    <property type="evidence" value="ECO:0007669"/>
    <property type="project" value="UniProtKB-EC"/>
</dbReference>
<keyword evidence="6" id="KW-0949">S-adenosyl-L-methionine</keyword>
<evidence type="ECO:0000313" key="9">
    <source>
        <dbReference type="Proteomes" id="UP000437736"/>
    </source>
</evidence>
<keyword evidence="4 8" id="KW-0489">Methyltransferase</keyword>
<evidence type="ECO:0000256" key="2">
    <source>
        <dbReference type="ARBA" id="ARBA00005879"/>
    </source>
</evidence>
<dbReference type="EC" id="2.1.1.133" evidence="8"/>
<dbReference type="PROSITE" id="PS00839">
    <property type="entry name" value="SUMT_1"/>
    <property type="match status" value="1"/>
</dbReference>
<comment type="similarity">
    <text evidence="2">Belongs to the precorrin methyltransferase family.</text>
</comment>
<name>A0ABW9QT08_9ACTN</name>
<dbReference type="InterPro" id="IPR000878">
    <property type="entry name" value="4pyrrol_Mease"/>
</dbReference>
<dbReference type="Gene3D" id="3.40.1010.10">
    <property type="entry name" value="Cobalt-precorrin-4 Transmethylase, Domain 1"/>
    <property type="match status" value="1"/>
</dbReference>
<feature type="domain" description="Tetrapyrrole methylase" evidence="7">
    <location>
        <begin position="1"/>
        <end position="209"/>
    </location>
</feature>
<sequence>MISFVGAGPGAADLITVRGADRLARADVVVWAGSLVAASLMDRCRPGVVLYDSSGMTLDEVIRVFAAHPEAAVVRLHSGDPTLYSAVAEQIDWCRANGRPYEIVPGVSSMSATAAAAGRELTVPGVAQSVVLTRLARRTAASVPDHESVAALARRGATMALYLSAGDPEALQRELLCEGSAYTAATPVVIGYKVSWPDEIVRRSTLGHLAGDLSALGKRTSVMILVGDALADLDVPAVSHVYSSAFGHAFRPKR</sequence>
<dbReference type="PANTHER" id="PTHR45790:SF4">
    <property type="entry name" value="COBALT-PRECORRIN-4 C(11)-METHYLTRANSFERASE"/>
    <property type="match status" value="1"/>
</dbReference>
<dbReference type="InterPro" id="IPR050161">
    <property type="entry name" value="Siro_Cobalamin_biosynth"/>
</dbReference>
<dbReference type="InterPro" id="IPR006362">
    <property type="entry name" value="Cbl_synth_CobM/CibF"/>
</dbReference>
<evidence type="ECO:0000256" key="6">
    <source>
        <dbReference type="ARBA" id="ARBA00022691"/>
    </source>
</evidence>
<dbReference type="NCBIfam" id="TIGR01465">
    <property type="entry name" value="cobM_cbiF"/>
    <property type="match status" value="1"/>
</dbReference>
<dbReference type="EMBL" id="WJHE01000444">
    <property type="protein sequence ID" value="MST32970.1"/>
    <property type="molecule type" value="Genomic_DNA"/>
</dbReference>
<dbReference type="InterPro" id="IPR014776">
    <property type="entry name" value="4pyrrole_Mease_sub2"/>
</dbReference>
<dbReference type="SUPFAM" id="SSF53790">
    <property type="entry name" value="Tetrapyrrole methylase"/>
    <property type="match status" value="1"/>
</dbReference>
<dbReference type="PANTHER" id="PTHR45790">
    <property type="entry name" value="SIROHEME SYNTHASE-RELATED"/>
    <property type="match status" value="1"/>
</dbReference>
<evidence type="ECO:0000256" key="5">
    <source>
        <dbReference type="ARBA" id="ARBA00022679"/>
    </source>
</evidence>
<dbReference type="CDD" id="cd11641">
    <property type="entry name" value="Precorrin-4_C11-MT"/>
    <property type="match status" value="1"/>
</dbReference>
<organism evidence="8 9">
    <name type="scientific">Acidiferrimicrobium australe</name>
    <dbReference type="NCBI Taxonomy" id="2664430"/>
    <lineage>
        <taxon>Bacteria</taxon>
        <taxon>Bacillati</taxon>
        <taxon>Actinomycetota</taxon>
        <taxon>Acidimicrobiia</taxon>
        <taxon>Acidimicrobiales</taxon>
        <taxon>Acidimicrobiaceae</taxon>
        <taxon>Acidiferrimicrobium</taxon>
    </lineage>
</organism>
<dbReference type="GO" id="GO:0032259">
    <property type="term" value="P:methylation"/>
    <property type="evidence" value="ECO:0007669"/>
    <property type="project" value="UniProtKB-KW"/>
</dbReference>
<evidence type="ECO:0000256" key="1">
    <source>
        <dbReference type="ARBA" id="ARBA00004953"/>
    </source>
</evidence>
<keyword evidence="9" id="KW-1185">Reference proteome</keyword>
<proteinExistence type="inferred from homology"/>
<evidence type="ECO:0000259" key="7">
    <source>
        <dbReference type="Pfam" id="PF00590"/>
    </source>
</evidence>
<evidence type="ECO:0000256" key="3">
    <source>
        <dbReference type="ARBA" id="ARBA00022573"/>
    </source>
</evidence>
<gene>
    <name evidence="8" type="primary">cobM</name>
    <name evidence="8" type="ORF">GHK86_09600</name>
</gene>
<dbReference type="Pfam" id="PF00590">
    <property type="entry name" value="TP_methylase"/>
    <property type="match status" value="1"/>
</dbReference>
<evidence type="ECO:0000313" key="8">
    <source>
        <dbReference type="EMBL" id="MST32970.1"/>
    </source>
</evidence>
<protein>
    <submittedName>
        <fullName evidence="8">Precorrin-4 C(11)-methyltransferase</fullName>
        <ecNumber evidence="8">2.1.1.133</ecNumber>
    </submittedName>
</protein>
<comment type="pathway">
    <text evidence="1">Cofactor biosynthesis; adenosylcobalamin biosynthesis.</text>
</comment>
<keyword evidence="3" id="KW-0169">Cobalamin biosynthesis</keyword>